<evidence type="ECO:0000313" key="2">
    <source>
        <dbReference type="EMBL" id="SHI46726.1"/>
    </source>
</evidence>
<accession>A0A1M6BDG2</accession>
<proteinExistence type="predicted"/>
<evidence type="ECO:0000256" key="1">
    <source>
        <dbReference type="SAM" id="Phobius"/>
    </source>
</evidence>
<reference evidence="2 3" key="1">
    <citation type="submission" date="2016-11" db="EMBL/GenBank/DDBJ databases">
        <authorList>
            <person name="Jaros S."/>
            <person name="Januszkiewicz K."/>
            <person name="Wedrychowicz H."/>
        </authorList>
    </citation>
    <scope>NUCLEOTIDE SEQUENCE [LARGE SCALE GENOMIC DNA]</scope>
    <source>
        <strain evidence="2 3">DSM 12906</strain>
    </source>
</reference>
<gene>
    <name evidence="2" type="ORF">SAMN02745244_00428</name>
</gene>
<name>A0A1M6BDG2_9ACTN</name>
<feature type="transmembrane region" description="Helical" evidence="1">
    <location>
        <begin position="54"/>
        <end position="77"/>
    </location>
</feature>
<dbReference type="OrthoDB" id="3736120at2"/>
<dbReference type="RefSeq" id="WP_073185908.1">
    <property type="nucleotide sequence ID" value="NZ_FQZG01000006.1"/>
</dbReference>
<feature type="transmembrane region" description="Helical" evidence="1">
    <location>
        <begin position="109"/>
        <end position="127"/>
    </location>
</feature>
<keyword evidence="1" id="KW-0472">Membrane</keyword>
<feature type="transmembrane region" description="Helical" evidence="1">
    <location>
        <begin position="84"/>
        <end position="103"/>
    </location>
</feature>
<keyword evidence="3" id="KW-1185">Reference proteome</keyword>
<keyword evidence="1" id="KW-0812">Transmembrane</keyword>
<organism evidence="2 3">
    <name type="scientific">Tessaracoccus bendigoensis DSM 12906</name>
    <dbReference type="NCBI Taxonomy" id="1123357"/>
    <lineage>
        <taxon>Bacteria</taxon>
        <taxon>Bacillati</taxon>
        <taxon>Actinomycetota</taxon>
        <taxon>Actinomycetes</taxon>
        <taxon>Propionibacteriales</taxon>
        <taxon>Propionibacteriaceae</taxon>
        <taxon>Tessaracoccus</taxon>
    </lineage>
</organism>
<dbReference type="AlphaFoldDB" id="A0A1M6BDG2"/>
<keyword evidence="1" id="KW-1133">Transmembrane helix</keyword>
<dbReference type="EMBL" id="FQZG01000006">
    <property type="protein sequence ID" value="SHI46726.1"/>
    <property type="molecule type" value="Genomic_DNA"/>
</dbReference>
<evidence type="ECO:0000313" key="3">
    <source>
        <dbReference type="Proteomes" id="UP000184512"/>
    </source>
</evidence>
<protein>
    <submittedName>
        <fullName evidence="2">Uncharacterized protein</fullName>
    </submittedName>
</protein>
<dbReference type="Proteomes" id="UP000184512">
    <property type="component" value="Unassembled WGS sequence"/>
</dbReference>
<sequence length="147" mass="15500">MKRWLGMASLIVAAGGVVVMLLPTMELRWGVDPALGLEPTVTRHSWFDPLLFGVARFDAPLALLAGIAGFFLLVLSVRRGPPSWLAVGFLIAGTVVPLLGFWAFGSLGWIALLAPTAMAASAAAAIISRGLAEAEATVLQQHLRSEP</sequence>